<evidence type="ECO:0000256" key="2">
    <source>
        <dbReference type="SAM" id="SignalP"/>
    </source>
</evidence>
<dbReference type="InterPro" id="IPR038696">
    <property type="entry name" value="IalB_sf"/>
</dbReference>
<dbReference type="Gene3D" id="2.60.40.1880">
    <property type="entry name" value="Invasion associated locus B (IalB) protein"/>
    <property type="match status" value="1"/>
</dbReference>
<evidence type="ECO:0000256" key="1">
    <source>
        <dbReference type="SAM" id="MobiDB-lite"/>
    </source>
</evidence>
<comment type="caution">
    <text evidence="3">The sequence shown here is derived from an EMBL/GenBank/DDBJ whole genome shotgun (WGS) entry which is preliminary data.</text>
</comment>
<dbReference type="Proteomes" id="UP000289200">
    <property type="component" value="Unassembled WGS sequence"/>
</dbReference>
<gene>
    <name evidence="3" type="ORF">RHODGE_RHODGE_02011</name>
</gene>
<evidence type="ECO:0008006" key="5">
    <source>
        <dbReference type="Google" id="ProtNLM"/>
    </source>
</evidence>
<dbReference type="AlphaFoldDB" id="A0A3S4DE87"/>
<proteinExistence type="predicted"/>
<feature type="signal peptide" evidence="2">
    <location>
        <begin position="1"/>
        <end position="45"/>
    </location>
</feature>
<name>A0A3S4DE87_9BRAD</name>
<keyword evidence="2" id="KW-0732">Signal</keyword>
<dbReference type="Pfam" id="PF06776">
    <property type="entry name" value="IalB"/>
    <property type="match status" value="1"/>
</dbReference>
<feature type="region of interest" description="Disordered" evidence="1">
    <location>
        <begin position="41"/>
        <end position="92"/>
    </location>
</feature>
<evidence type="ECO:0000313" key="4">
    <source>
        <dbReference type="Proteomes" id="UP000289200"/>
    </source>
</evidence>
<sequence>MAVRRPPVPNHPMRERGRTRTLLLAGGAALASAALLLMAAGPAAAQQPPGQPAAPQAQPRPAQPPRPKPPAQTPAAQPSGQPPRAPTVPAAAAGGAGAQLLGQFGSWGAYTASPGGRKVCFALAKPSRADTDPPGRPRDPTFLFIASRPAEKVKDEVSVIFGYGFKPNADAAVEVGGASFAMYTQADGGWIKNAAEEPRLVESLRRAGDAVVKGVSARGTGSTDVYSLKGLAQALDRVAQECR</sequence>
<dbReference type="EMBL" id="UWOC01000137">
    <property type="protein sequence ID" value="VCU08151.1"/>
    <property type="molecule type" value="Genomic_DNA"/>
</dbReference>
<accession>A0A3S4DE87</accession>
<organism evidence="3 4">
    <name type="scientific">Rhodoplanes serenus</name>
    <dbReference type="NCBI Taxonomy" id="200615"/>
    <lineage>
        <taxon>Bacteria</taxon>
        <taxon>Pseudomonadati</taxon>
        <taxon>Pseudomonadota</taxon>
        <taxon>Alphaproteobacteria</taxon>
        <taxon>Hyphomicrobiales</taxon>
        <taxon>Nitrobacteraceae</taxon>
        <taxon>Rhodoplanes</taxon>
    </lineage>
</organism>
<feature type="chain" id="PRO_5018529874" description="Invasion associated locus B family protein" evidence="2">
    <location>
        <begin position="46"/>
        <end position="243"/>
    </location>
</feature>
<reference evidence="4" key="1">
    <citation type="submission" date="2018-10" db="EMBL/GenBank/DDBJ databases">
        <authorList>
            <person name="Peiro R."/>
            <person name="Begona"/>
            <person name="Cbmso G."/>
            <person name="Lopez M."/>
            <person name="Gonzalez S."/>
            <person name="Sacristan E."/>
            <person name="Castillo E."/>
        </authorList>
    </citation>
    <scope>NUCLEOTIDE SEQUENCE [LARGE SCALE GENOMIC DNA]</scope>
</reference>
<keyword evidence="4" id="KW-1185">Reference proteome</keyword>
<protein>
    <recommendedName>
        <fullName evidence="5">Invasion associated locus B family protein</fullName>
    </recommendedName>
</protein>
<dbReference type="InterPro" id="IPR010642">
    <property type="entry name" value="Invasion_prot_B"/>
</dbReference>
<evidence type="ECO:0000313" key="3">
    <source>
        <dbReference type="EMBL" id="VCU08151.1"/>
    </source>
</evidence>
<feature type="compositionally biased region" description="Pro residues" evidence="1">
    <location>
        <begin position="61"/>
        <end position="72"/>
    </location>
</feature>
<feature type="compositionally biased region" description="Low complexity" evidence="1">
    <location>
        <begin position="41"/>
        <end position="60"/>
    </location>
</feature>